<reference evidence="3 4" key="1">
    <citation type="submission" date="2009-12" db="EMBL/GenBank/DDBJ databases">
        <authorList>
            <person name="Shrivastava S."/>
            <person name="Madupu R."/>
            <person name="Durkin A.S."/>
            <person name="Torralba M."/>
            <person name="Methe B."/>
            <person name="Sutton G.G."/>
            <person name="Strausberg R.L."/>
            <person name="Nelson K.E."/>
        </authorList>
    </citation>
    <scope>NUCLEOTIDE SEQUENCE [LARGE SCALE GENOMIC DNA]</scope>
    <source>
        <strain evidence="3 4">W5455</strain>
    </source>
</reference>
<feature type="chain" id="PRO_5047397869" description="Ankyrin repeat protein" evidence="2">
    <location>
        <begin position="24"/>
        <end position="378"/>
    </location>
</feature>
<name>A0ABM9ZVC2_9BACT</name>
<gene>
    <name evidence="3" type="ORF">HMPREF7215_1782</name>
</gene>
<evidence type="ECO:0008006" key="5">
    <source>
        <dbReference type="Google" id="ProtNLM"/>
    </source>
</evidence>
<dbReference type="EMBL" id="ADFP01000059">
    <property type="protein sequence ID" value="EFB90866.1"/>
    <property type="molecule type" value="Genomic_DNA"/>
</dbReference>
<keyword evidence="2" id="KW-0732">Signal</keyword>
<evidence type="ECO:0000256" key="2">
    <source>
        <dbReference type="SAM" id="SignalP"/>
    </source>
</evidence>
<feature type="signal peptide" evidence="2">
    <location>
        <begin position="1"/>
        <end position="23"/>
    </location>
</feature>
<protein>
    <recommendedName>
        <fullName evidence="5">Ankyrin repeat protein</fullName>
    </recommendedName>
</protein>
<dbReference type="InterPro" id="IPR036770">
    <property type="entry name" value="Ankyrin_rpt-contain_sf"/>
</dbReference>
<sequence length="378" mass="40663">MIPVKKCLLAFLLCALCAAGASAKTLDEPVLLVKAKSGTEFFLDEYDYNDSSARMTVVINGHYSDAEKLKTIGWLTKKQGVPFVRARKLSNNIFCFRFDESGGKFQRVYDRYFDEDGELIADVPVNKKKWETSKPQLTSGRAYSVALEFLEAGAEPDAPPENPAAGDSDNGAGDGKPLDWAKSSYGAVAAAIKKGADVNAFIPYTDSEGNELEGYAVAVVANRTDRDAGRILGLMLDSGADLENEPRALANYIRAQGGGVDMKLVGRMSKNKTQLNPALLACAVTPYPGDALARKLIEAGASVNDIADQNSSMLLEALNAKADPRLIKLLVANGADTELEGEVWEGDMENGEAVRGTPLDIAKRRGYGQDILDLLTGR</sequence>
<dbReference type="Gene3D" id="1.25.40.20">
    <property type="entry name" value="Ankyrin repeat-containing domain"/>
    <property type="match status" value="1"/>
</dbReference>
<accession>A0ABM9ZVC2</accession>
<evidence type="ECO:0000256" key="1">
    <source>
        <dbReference type="SAM" id="MobiDB-lite"/>
    </source>
</evidence>
<feature type="region of interest" description="Disordered" evidence="1">
    <location>
        <begin position="154"/>
        <end position="176"/>
    </location>
</feature>
<proteinExistence type="predicted"/>
<evidence type="ECO:0000313" key="4">
    <source>
        <dbReference type="Proteomes" id="UP000006462"/>
    </source>
</evidence>
<comment type="caution">
    <text evidence="3">The sequence shown here is derived from an EMBL/GenBank/DDBJ whole genome shotgun (WGS) entry which is preliminary data.</text>
</comment>
<dbReference type="Proteomes" id="UP000006462">
    <property type="component" value="Unassembled WGS sequence"/>
</dbReference>
<organism evidence="3 4">
    <name type="scientific">Pyramidobacter piscolens W5455</name>
    <dbReference type="NCBI Taxonomy" id="352165"/>
    <lineage>
        <taxon>Bacteria</taxon>
        <taxon>Thermotogati</taxon>
        <taxon>Synergistota</taxon>
        <taxon>Synergistia</taxon>
        <taxon>Synergistales</taxon>
        <taxon>Dethiosulfovibrionaceae</taxon>
        <taxon>Pyramidobacter</taxon>
    </lineage>
</organism>
<evidence type="ECO:0000313" key="3">
    <source>
        <dbReference type="EMBL" id="EFB90866.1"/>
    </source>
</evidence>
<keyword evidence="4" id="KW-1185">Reference proteome</keyword>